<dbReference type="AlphaFoldDB" id="A0A5J4J426"/>
<dbReference type="SUPFAM" id="SSF52266">
    <property type="entry name" value="SGNH hydrolase"/>
    <property type="match status" value="1"/>
</dbReference>
<dbReference type="Proteomes" id="UP000326509">
    <property type="component" value="Unassembled WGS sequence"/>
</dbReference>
<dbReference type="OrthoDB" id="9807687at2"/>
<dbReference type="EMBL" id="BKCG01000009">
    <property type="protein sequence ID" value="GER60640.1"/>
    <property type="molecule type" value="Genomic_DNA"/>
</dbReference>
<protein>
    <recommendedName>
        <fullName evidence="1">GSCFA domain-containing protein</fullName>
    </recommendedName>
</protein>
<organism evidence="2 3">
    <name type="scientific">Patiriisocius marinus</name>
    <dbReference type="NCBI Taxonomy" id="1397112"/>
    <lineage>
        <taxon>Bacteria</taxon>
        <taxon>Pseudomonadati</taxon>
        <taxon>Bacteroidota</taxon>
        <taxon>Flavobacteriia</taxon>
        <taxon>Flavobacteriales</taxon>
        <taxon>Flavobacteriaceae</taxon>
        <taxon>Patiriisocius</taxon>
    </lineage>
</organism>
<keyword evidence="3" id="KW-1185">Reference proteome</keyword>
<dbReference type="Pfam" id="PF08885">
    <property type="entry name" value="GSCFA"/>
    <property type="match status" value="1"/>
</dbReference>
<feature type="domain" description="GSCFA" evidence="1">
    <location>
        <begin position="21"/>
        <end position="257"/>
    </location>
</feature>
<comment type="caution">
    <text evidence="2">The sequence shown here is derived from an EMBL/GenBank/DDBJ whole genome shotgun (WGS) entry which is preliminary data.</text>
</comment>
<dbReference type="RefSeq" id="WP_151675072.1">
    <property type="nucleotide sequence ID" value="NZ_BKCG01000009.1"/>
</dbReference>
<reference evidence="2 3" key="1">
    <citation type="submission" date="2019-08" db="EMBL/GenBank/DDBJ databases">
        <title>Draft genome sequence of Ulvibacter marinus type strain NBRC 109484.</title>
        <authorList>
            <person name="Kawano K."/>
            <person name="Ushijima N."/>
            <person name="Kihara M."/>
            <person name="Itoh H."/>
        </authorList>
    </citation>
    <scope>NUCLEOTIDE SEQUENCE [LARGE SCALE GENOMIC DNA]</scope>
    <source>
        <strain evidence="2 3">NBRC 109484</strain>
    </source>
</reference>
<proteinExistence type="predicted"/>
<evidence type="ECO:0000259" key="1">
    <source>
        <dbReference type="Pfam" id="PF08885"/>
    </source>
</evidence>
<sequence>MKLQTTIPFKPERNQIDYSSKVLLLGSCFAENIGAKLNYFKFQNTLNPFGILFHPIAIERGITRALNEVHYTEEDVFFENERWHCFEAHSQLSSASEETLLEQLNAALHTLKQSLEAASHIVLTFGTAWVYRFIETDAIVANCHKVPQRKFLKELLTPSQIEESILAIEALVRDVNPNVNFIYTVSPVRHIKDGIVENSRSKAHLLAGVHQAVAPRKHNYYFPSFEIQMDELRDYRFYEEDLLHPTNTAITIIWEHFKTVWISSETLQLQKEIDFIQKGLQHRSFNPDSLAHKEFELKLKEKITVVESLILNCKFS</sequence>
<gene>
    <name evidence="2" type="ORF">ULMA_27480</name>
</gene>
<name>A0A5J4J426_9FLAO</name>
<evidence type="ECO:0000313" key="3">
    <source>
        <dbReference type="Proteomes" id="UP000326509"/>
    </source>
</evidence>
<dbReference type="InterPro" id="IPR014982">
    <property type="entry name" value="GSCFA"/>
</dbReference>
<evidence type="ECO:0000313" key="2">
    <source>
        <dbReference type="EMBL" id="GER60640.1"/>
    </source>
</evidence>
<accession>A0A5J4J426</accession>